<proteinExistence type="predicted"/>
<dbReference type="PRINTS" id="PR00419">
    <property type="entry name" value="ADXRDTASE"/>
</dbReference>
<accession>A0ABY8WAT2</accession>
<protein>
    <submittedName>
        <fullName evidence="2">FAD-dependent oxidoreductase</fullName>
    </submittedName>
</protein>
<dbReference type="Gene3D" id="3.90.660.10">
    <property type="match status" value="1"/>
</dbReference>
<dbReference type="PANTHER" id="PTHR10742:SF410">
    <property type="entry name" value="LYSINE-SPECIFIC HISTONE DEMETHYLASE 2"/>
    <property type="match status" value="1"/>
</dbReference>
<feature type="domain" description="Amine oxidase" evidence="1">
    <location>
        <begin position="92"/>
        <end position="402"/>
    </location>
</feature>
<dbReference type="EMBL" id="CP126980">
    <property type="protein sequence ID" value="WIM93509.1"/>
    <property type="molecule type" value="Genomic_DNA"/>
</dbReference>
<dbReference type="InterPro" id="IPR002937">
    <property type="entry name" value="Amino_oxidase"/>
</dbReference>
<evidence type="ECO:0000313" key="3">
    <source>
        <dbReference type="Proteomes" id="UP001240150"/>
    </source>
</evidence>
<dbReference type="InterPro" id="IPR036188">
    <property type="entry name" value="FAD/NAD-bd_sf"/>
</dbReference>
<dbReference type="Gene3D" id="3.50.50.60">
    <property type="entry name" value="FAD/NAD(P)-binding domain"/>
    <property type="match status" value="2"/>
</dbReference>
<dbReference type="SUPFAM" id="SSF54373">
    <property type="entry name" value="FAD-linked reductases, C-terminal domain"/>
    <property type="match status" value="1"/>
</dbReference>
<dbReference type="Pfam" id="PF01593">
    <property type="entry name" value="Amino_oxidase"/>
    <property type="match status" value="2"/>
</dbReference>
<organism evidence="2 3">
    <name type="scientific">Actinoplanes oblitus</name>
    <dbReference type="NCBI Taxonomy" id="3040509"/>
    <lineage>
        <taxon>Bacteria</taxon>
        <taxon>Bacillati</taxon>
        <taxon>Actinomycetota</taxon>
        <taxon>Actinomycetes</taxon>
        <taxon>Micromonosporales</taxon>
        <taxon>Micromonosporaceae</taxon>
        <taxon>Actinoplanes</taxon>
    </lineage>
</organism>
<reference evidence="2 3" key="1">
    <citation type="submission" date="2023-06" db="EMBL/GenBank/DDBJ databases">
        <authorList>
            <person name="Yushchuk O."/>
            <person name="Binda E."/>
            <person name="Ruckert-Reed C."/>
            <person name="Fedorenko V."/>
            <person name="Kalinowski J."/>
            <person name="Marinelli F."/>
        </authorList>
    </citation>
    <scope>NUCLEOTIDE SEQUENCE [LARGE SCALE GENOMIC DNA]</scope>
    <source>
        <strain evidence="2 3">NRRL 3884</strain>
    </source>
</reference>
<keyword evidence="3" id="KW-1185">Reference proteome</keyword>
<gene>
    <name evidence="2" type="ORF">ACTOB_005489</name>
</gene>
<name>A0ABY8WAT2_9ACTN</name>
<evidence type="ECO:0000313" key="2">
    <source>
        <dbReference type="EMBL" id="WIM93509.1"/>
    </source>
</evidence>
<dbReference type="RefSeq" id="WP_284914717.1">
    <property type="nucleotide sequence ID" value="NZ_CP126980.1"/>
</dbReference>
<sequence length="414" mass="44067">MSDTARLLGSAVSHWARDPWARGSWSLIGRHATPQDRIALGTPVGQRLRIAGEATHPTRAGMTHGAYEKGVEAAVWAADLGHARVAVVGAGMAGLGAGRTLAERGVQVCVFEARDRIGGRTAGVDVAGGAFDLGANWLQQYDENVLARLAERLGLRTVVTDFADPLVLGGPSIPEGIEDDLRKRLAGAAPDAGLAEVLDDWLGDPAPWTTEQIHRFIDAEIVMDSGAPLSWLSARHGFEPGVGEGDRWIAGGYRLLTGHLAEGLDIRLGHPVHDIRVEAGGVLLNGEFAADAVIVTAPLPVLAAGAVTFAPPLPAPHRAALTRLGAGRVEKVILRFDERFWPEHGYYRVHGPERTSISEWLDATAADGTPTLVGLFAGHWLGTLWTGTDDEIAERAAGIIREATARHGRDRRGE</sequence>
<dbReference type="InterPro" id="IPR050281">
    <property type="entry name" value="Flavin_monoamine_oxidase"/>
</dbReference>
<evidence type="ECO:0000259" key="1">
    <source>
        <dbReference type="Pfam" id="PF01593"/>
    </source>
</evidence>
<dbReference type="PANTHER" id="PTHR10742">
    <property type="entry name" value="FLAVIN MONOAMINE OXIDASE"/>
    <property type="match status" value="1"/>
</dbReference>
<dbReference type="SUPFAM" id="SSF51905">
    <property type="entry name" value="FAD/NAD(P)-binding domain"/>
    <property type="match status" value="1"/>
</dbReference>
<dbReference type="Proteomes" id="UP001240150">
    <property type="component" value="Chromosome"/>
</dbReference>
<feature type="domain" description="Amine oxidase" evidence="1">
    <location>
        <begin position="3"/>
        <end position="74"/>
    </location>
</feature>